<dbReference type="InParanoid" id="L2GQR2"/>
<sequence>MRLVLGIALLFFGLSVPGVHCSNDDPIKFVRKDTDAMKNQTKEEKFAESTVKELIDSSKKVVKEVKEWFNKIVNAIEEGRVAHCVEEDKEKLEEEIRKHLDGMSPKKVVNSVASDYFSSRTSYYVFVRTVPDKTYLGSYLKKLCE</sequence>
<dbReference type="RefSeq" id="XP_008075789.1">
    <property type="nucleotide sequence ID" value="XM_008077598.1"/>
</dbReference>
<proteinExistence type="predicted"/>
<dbReference type="HOGENOM" id="CLU_1788297_0_0_1"/>
<feature type="non-terminal residue" evidence="2">
    <location>
        <position position="145"/>
    </location>
</feature>
<protein>
    <submittedName>
        <fullName evidence="2">Uncharacterized protein</fullName>
    </submittedName>
</protein>
<gene>
    <name evidence="2" type="ORF">VCUG_02777</name>
</gene>
<evidence type="ECO:0000313" key="2">
    <source>
        <dbReference type="EMBL" id="ELA45737.1"/>
    </source>
</evidence>
<dbReference type="VEuPathDB" id="MicrosporidiaDB:VCUG_02777"/>
<dbReference type="Proteomes" id="UP000011081">
    <property type="component" value="Unassembled WGS sequence"/>
</dbReference>
<dbReference type="EMBL" id="GL877773">
    <property type="protein sequence ID" value="ELA45737.1"/>
    <property type="molecule type" value="Genomic_DNA"/>
</dbReference>
<organism evidence="2 3">
    <name type="scientific">Vavraia culicis (isolate floridensis)</name>
    <name type="common">Microsporidian parasite</name>
    <dbReference type="NCBI Taxonomy" id="948595"/>
    <lineage>
        <taxon>Eukaryota</taxon>
        <taxon>Fungi</taxon>
        <taxon>Fungi incertae sedis</taxon>
        <taxon>Microsporidia</taxon>
        <taxon>Pleistophoridae</taxon>
        <taxon>Vavraia</taxon>
    </lineage>
</organism>
<dbReference type="AlphaFoldDB" id="L2GQR2"/>
<name>L2GQR2_VAVCU</name>
<dbReference type="GeneID" id="19880633"/>
<accession>L2GQR2</accession>
<evidence type="ECO:0000256" key="1">
    <source>
        <dbReference type="SAM" id="SignalP"/>
    </source>
</evidence>
<feature type="chain" id="PRO_5003960321" evidence="1">
    <location>
        <begin position="22"/>
        <end position="145"/>
    </location>
</feature>
<feature type="signal peptide" evidence="1">
    <location>
        <begin position="1"/>
        <end position="21"/>
    </location>
</feature>
<keyword evidence="1" id="KW-0732">Signal</keyword>
<evidence type="ECO:0000313" key="3">
    <source>
        <dbReference type="Proteomes" id="UP000011081"/>
    </source>
</evidence>
<keyword evidence="3" id="KW-1185">Reference proteome</keyword>
<reference evidence="3" key="1">
    <citation type="submission" date="2011-03" db="EMBL/GenBank/DDBJ databases">
        <title>The genome sequence of Vavraia culicis strain floridensis.</title>
        <authorList>
            <consortium name="The Broad Institute Genome Sequencing Platform"/>
            <person name="Cuomo C."/>
            <person name="Becnel J."/>
            <person name="Sanscrainte N."/>
            <person name="Young S.K."/>
            <person name="Zeng Q."/>
            <person name="Gargeya S."/>
            <person name="Fitzgerald M."/>
            <person name="Haas B."/>
            <person name="Abouelleil A."/>
            <person name="Alvarado L."/>
            <person name="Arachchi H.M."/>
            <person name="Berlin A."/>
            <person name="Chapman S.B."/>
            <person name="Gearin G."/>
            <person name="Goldberg J."/>
            <person name="Griggs A."/>
            <person name="Gujja S."/>
            <person name="Hansen M."/>
            <person name="Heiman D."/>
            <person name="Howarth C."/>
            <person name="Larimer J."/>
            <person name="Lui A."/>
            <person name="MacDonald P.J.P."/>
            <person name="McCowen C."/>
            <person name="Montmayeur A."/>
            <person name="Murphy C."/>
            <person name="Neiman D."/>
            <person name="Pearson M."/>
            <person name="Priest M."/>
            <person name="Roberts A."/>
            <person name="Saif S."/>
            <person name="Shea T."/>
            <person name="Sisk P."/>
            <person name="Stolte C."/>
            <person name="Sykes S."/>
            <person name="Wortman J."/>
            <person name="Nusbaum C."/>
            <person name="Birren B."/>
        </authorList>
    </citation>
    <scope>NUCLEOTIDE SEQUENCE [LARGE SCALE GENOMIC DNA]</scope>
    <source>
        <strain evidence="3">floridensis</strain>
    </source>
</reference>